<evidence type="ECO:0000313" key="5">
    <source>
        <dbReference type="EMBL" id="MBB4221107.1"/>
    </source>
</evidence>
<protein>
    <submittedName>
        <fullName evidence="5">Amino acid adenylation domain-containing protein</fullName>
    </submittedName>
</protein>
<dbReference type="InterPro" id="IPR045851">
    <property type="entry name" value="AMP-bd_C_sf"/>
</dbReference>
<dbReference type="Pfam" id="PF00550">
    <property type="entry name" value="PP-binding"/>
    <property type="match status" value="1"/>
</dbReference>
<dbReference type="EMBL" id="JACIFZ010000002">
    <property type="protein sequence ID" value="MBB4221107.1"/>
    <property type="molecule type" value="Genomic_DNA"/>
</dbReference>
<evidence type="ECO:0000256" key="3">
    <source>
        <dbReference type="ARBA" id="ARBA00022553"/>
    </source>
</evidence>
<proteinExistence type="predicted"/>
<dbReference type="AlphaFoldDB" id="A0A840FPP7"/>
<dbReference type="InterPro" id="IPR009081">
    <property type="entry name" value="PP-bd_ACP"/>
</dbReference>
<dbReference type="Gene3D" id="1.10.1200.10">
    <property type="entry name" value="ACP-like"/>
    <property type="match status" value="1"/>
</dbReference>
<dbReference type="SMART" id="SM00823">
    <property type="entry name" value="PKS_PP"/>
    <property type="match status" value="1"/>
</dbReference>
<dbReference type="Pfam" id="PF13193">
    <property type="entry name" value="AMP-binding_C"/>
    <property type="match status" value="1"/>
</dbReference>
<dbReference type="GO" id="GO:0043041">
    <property type="term" value="P:amino acid activation for nonribosomal peptide biosynthetic process"/>
    <property type="evidence" value="ECO:0007669"/>
    <property type="project" value="TreeGrafter"/>
</dbReference>
<dbReference type="GO" id="GO:0005737">
    <property type="term" value="C:cytoplasm"/>
    <property type="evidence" value="ECO:0007669"/>
    <property type="project" value="TreeGrafter"/>
</dbReference>
<dbReference type="GO" id="GO:0003824">
    <property type="term" value="F:catalytic activity"/>
    <property type="evidence" value="ECO:0007669"/>
    <property type="project" value="InterPro"/>
</dbReference>
<dbReference type="Proteomes" id="UP000524450">
    <property type="component" value="Unassembled WGS sequence"/>
</dbReference>
<dbReference type="RefSeq" id="WP_184637126.1">
    <property type="nucleotide sequence ID" value="NZ_JACIFZ010000002.1"/>
</dbReference>
<keyword evidence="3" id="KW-0597">Phosphoprotein</keyword>
<evidence type="ECO:0000256" key="2">
    <source>
        <dbReference type="ARBA" id="ARBA00022450"/>
    </source>
</evidence>
<dbReference type="InterPro" id="IPR006162">
    <property type="entry name" value="Ppantetheine_attach_site"/>
</dbReference>
<dbReference type="PROSITE" id="PS00012">
    <property type="entry name" value="PHOSPHOPANTETHEINE"/>
    <property type="match status" value="1"/>
</dbReference>
<accession>A0A840FPP7</accession>
<dbReference type="InterPro" id="IPR020806">
    <property type="entry name" value="PKS_PP-bd"/>
</dbReference>
<feature type="domain" description="Carrier" evidence="4">
    <location>
        <begin position="509"/>
        <end position="584"/>
    </location>
</feature>
<name>A0A840FPP7_9BURK</name>
<evidence type="ECO:0000259" key="4">
    <source>
        <dbReference type="PROSITE" id="PS50075"/>
    </source>
</evidence>
<dbReference type="SUPFAM" id="SSF56801">
    <property type="entry name" value="Acetyl-CoA synthetase-like"/>
    <property type="match status" value="1"/>
</dbReference>
<evidence type="ECO:0000256" key="1">
    <source>
        <dbReference type="ARBA" id="ARBA00001957"/>
    </source>
</evidence>
<dbReference type="InterPro" id="IPR000873">
    <property type="entry name" value="AMP-dep_synth/lig_dom"/>
</dbReference>
<dbReference type="PANTHER" id="PTHR45527">
    <property type="entry name" value="NONRIBOSOMAL PEPTIDE SYNTHETASE"/>
    <property type="match status" value="1"/>
</dbReference>
<dbReference type="SUPFAM" id="SSF52777">
    <property type="entry name" value="CoA-dependent acyltransferases"/>
    <property type="match status" value="2"/>
</dbReference>
<dbReference type="InterPro" id="IPR042099">
    <property type="entry name" value="ANL_N_sf"/>
</dbReference>
<dbReference type="Gene3D" id="3.30.559.30">
    <property type="entry name" value="Nonribosomal peptide synthetase, condensation domain"/>
    <property type="match status" value="1"/>
</dbReference>
<dbReference type="Gene3D" id="3.40.50.12780">
    <property type="entry name" value="N-terminal domain of ligase-like"/>
    <property type="match status" value="1"/>
</dbReference>
<dbReference type="InterPro" id="IPR001242">
    <property type="entry name" value="Condensation_dom"/>
</dbReference>
<dbReference type="InterPro" id="IPR020845">
    <property type="entry name" value="AMP-binding_CS"/>
</dbReference>
<dbReference type="SUPFAM" id="SSF47336">
    <property type="entry name" value="ACP-like"/>
    <property type="match status" value="1"/>
</dbReference>
<dbReference type="GO" id="GO:0044550">
    <property type="term" value="P:secondary metabolite biosynthetic process"/>
    <property type="evidence" value="ECO:0007669"/>
    <property type="project" value="TreeGrafter"/>
</dbReference>
<evidence type="ECO:0000313" key="6">
    <source>
        <dbReference type="Proteomes" id="UP000524450"/>
    </source>
</evidence>
<dbReference type="Pfam" id="PF00668">
    <property type="entry name" value="Condensation"/>
    <property type="match status" value="1"/>
</dbReference>
<reference evidence="5 6" key="1">
    <citation type="submission" date="2020-08" db="EMBL/GenBank/DDBJ databases">
        <title>Genomic Encyclopedia of Type Strains, Phase IV (KMG-V): Genome sequencing to study the core and pangenomes of soil and plant-associated prokaryotes.</title>
        <authorList>
            <person name="Whitman W."/>
        </authorList>
    </citation>
    <scope>NUCLEOTIDE SEQUENCE [LARGE SCALE GENOMIC DNA]</scope>
    <source>
        <strain evidence="5 6">34/80</strain>
    </source>
</reference>
<dbReference type="PANTHER" id="PTHR45527:SF1">
    <property type="entry name" value="FATTY ACID SYNTHASE"/>
    <property type="match status" value="1"/>
</dbReference>
<organism evidence="5 6">
    <name type="scientific">Variovorax guangxiensis</name>
    <dbReference type="NCBI Taxonomy" id="1775474"/>
    <lineage>
        <taxon>Bacteria</taxon>
        <taxon>Pseudomonadati</taxon>
        <taxon>Pseudomonadota</taxon>
        <taxon>Betaproteobacteria</taxon>
        <taxon>Burkholderiales</taxon>
        <taxon>Comamonadaceae</taxon>
        <taxon>Variovorax</taxon>
    </lineage>
</organism>
<dbReference type="GO" id="GO:0031177">
    <property type="term" value="F:phosphopantetheine binding"/>
    <property type="evidence" value="ECO:0007669"/>
    <property type="project" value="InterPro"/>
</dbReference>
<dbReference type="PROSITE" id="PS00455">
    <property type="entry name" value="AMP_BINDING"/>
    <property type="match status" value="1"/>
</dbReference>
<gene>
    <name evidence="5" type="ORF">GGD71_001867</name>
</gene>
<dbReference type="Pfam" id="PF00501">
    <property type="entry name" value="AMP-binding"/>
    <property type="match status" value="1"/>
</dbReference>
<dbReference type="PROSITE" id="PS50075">
    <property type="entry name" value="CARRIER"/>
    <property type="match status" value="1"/>
</dbReference>
<comment type="caution">
    <text evidence="5">The sequence shown here is derived from an EMBL/GenBank/DDBJ whole genome shotgun (WGS) entry which is preliminary data.</text>
</comment>
<dbReference type="InterPro" id="IPR036736">
    <property type="entry name" value="ACP-like_sf"/>
</dbReference>
<sequence>MNAPQPSLTALLRDGLRTGAATLWIDDEGAMRRDDFAALVVAQVSLLRRQGVEAGERVVLHGMASRGLAAMLVGCLLEGVVVVPVDAALPPARKQAMLDAAAATLAIEFAMQSPLGADGIRRVAGAASPQAGWTLDDLGLPEIAPDAGCYIFFTSGTTGRPKGILGRRGGLAHFLAWEAGMLGLQPGDRVGVLTRLSFDVVLRDLLLPVVAGVTGCLPPADAPPTPAEVPDWLARMGVSVLHTVPSLAQACLAALPTGARNATLRHTLFAGEPLGSALVGRWRAAFPSSAVYNLYGPTETTLAKFCARVPDPAPEGIQCCGLPLPGVDVRILDEALQPSGPGEPGEVAIRTVHRSLGYLDPEEPSAARFIVLDGQPAYLSGDLGFLDAQGALHLRGRKDHQVKILGTRIEPAGVAAVLQSHESVTDAAVVCVTNEEGGAQLVGYFSTQADAQAVRRSLRPFLAERLPAAAIPSHLIALDALPLTPNGKLDRARLPAPAPRADAAAASDADADELALGVADAIARVLRQAHVGVDEDFFALGGDSLAAMRLCAELEARLGVHAQPLLLMHAPTARELARQLQEAGSAAPAPIPPAPRTRWFALSPQQRRYFRTFCAGGNRNWGNMVALFELPDGVDAYSVGRALTEIALRHDSLCLRFGHDEEGAVRQSIVPTEDVPVALCDLSALDAEALARRIDALRVAEGAAEIALFSDAPLFRATLLVLPGRRRRLLWTVHHLVSDGTSQGLLGRELAARLAGRPWTTDAPPSMRDIAAWAGARNASAQAARSHFRELLAAPYRHRYLPDRLRCDDPQRCHAIEAAVRGTLRDAVVAAARRLKCTPYVLYVGAYFRWLAALTECDDLVVVTPLAGRAHPQVAQAIGDFINLVPLRVTGLGALSPGQLVERVRDGIALAARHQDFQFDQVLDELGLSPGADRNPLTGFSLNFMPQADGDAPGLATPRHADRGYRLKYDLLMLIRGWHDATHVEFQYRAGLLSPSEIEECFTDYCSHLEALSHA</sequence>
<dbReference type="InterPro" id="IPR025110">
    <property type="entry name" value="AMP-bd_C"/>
</dbReference>
<dbReference type="InterPro" id="IPR023213">
    <property type="entry name" value="CAT-like_dom_sf"/>
</dbReference>
<keyword evidence="2" id="KW-0596">Phosphopantetheine</keyword>
<comment type="cofactor">
    <cofactor evidence="1">
        <name>pantetheine 4'-phosphate</name>
        <dbReference type="ChEBI" id="CHEBI:47942"/>
    </cofactor>
</comment>
<dbReference type="Gene3D" id="3.30.300.30">
    <property type="match status" value="1"/>
</dbReference>
<dbReference type="Gene3D" id="3.30.559.10">
    <property type="entry name" value="Chloramphenicol acetyltransferase-like domain"/>
    <property type="match status" value="1"/>
</dbReference>